<dbReference type="SUPFAM" id="SSF49723">
    <property type="entry name" value="Lipase/lipooxygenase domain (PLAT/LH2 domain)"/>
    <property type="match status" value="1"/>
</dbReference>
<dbReference type="Gene3D" id="2.60.60.20">
    <property type="entry name" value="PLAT/LH2 domain"/>
    <property type="match status" value="1"/>
</dbReference>
<dbReference type="GO" id="GO:0034440">
    <property type="term" value="P:lipid oxidation"/>
    <property type="evidence" value="ECO:0007669"/>
    <property type="project" value="InterPro"/>
</dbReference>
<dbReference type="Pfam" id="PF00305">
    <property type="entry name" value="Lipoxygenase"/>
    <property type="match status" value="1"/>
</dbReference>
<sequence length="686" mass="79796">MGNNKSSCMECFEPADYIISIKTGDTKGAGLHNSAHVVLVNEEDVESRQIKLTGCSVTVFKKGRVDKFKVKNLSGFGRVKRIIIEQHKEQNEVEWYIDRISVAQVLENSIDQETIFPVHRWLRINKPLVINEFDTCLPQHDPNKKQREDEVARKKLIYTYKKQQQDLPPQMSRLPRDEIFSNFYKWDILQKRSDLFRIYEIEILEKDDSWRNFDEIVGLFTERSKKFRLPMVLEEGTELWKSDAHFGRQRLRGCNPKSLQLCKEIPENFGVTGDFVNELLGDEMNLEEALEKNRIFIVNHSIMDEILDNECNQVIPSPMTLFYLNKEDNLMPIAIQLYQQKGDHNPVFTPNDSHYTWMLVKMWFNNADATYQRMLLMTSSHWILECITVSLHRNLSPSHPIHRLLQTYLGLVLTINNFEMHALLNGHSNSWIDQNMTIKNEGMLKLIERYWKKFDFTKDILENSMEDRQVLSEEILKEYPYRDDALVLKQNIQDYVSQIVKGYYENEETLVGDIEIQNWAGEMAQTESCHLKNLPGNGEFAAFEDFIQFLSHVIFKVTVEHAALNLPLYDECAFVPNYPMCMRGSPPNSKESLTEADVMAALPSKNTTMEILIINKLLSERDSSGLADSRAQFQYDPISLPARERFSGQLRESAAMIDIRNKKERLEKGLVYDYLNPKGGTDKKSL</sequence>
<reference evidence="8" key="1">
    <citation type="submission" date="2021-01" db="UniProtKB">
        <authorList>
            <consortium name="EnsemblMetazoa"/>
        </authorList>
    </citation>
    <scope>IDENTIFICATION</scope>
</reference>
<evidence type="ECO:0000256" key="4">
    <source>
        <dbReference type="ARBA" id="ARBA00023098"/>
    </source>
</evidence>
<dbReference type="Gene3D" id="1.20.245.10">
    <property type="entry name" value="Lipoxygenase-1, Domain 5"/>
    <property type="match status" value="1"/>
</dbReference>
<protein>
    <recommendedName>
        <fullName evidence="10">Arachidonate 5-lipoxygenase</fullName>
    </recommendedName>
</protein>
<dbReference type="InterPro" id="IPR036392">
    <property type="entry name" value="PLAT/LH2_dom_sf"/>
</dbReference>
<organism evidence="8 9">
    <name type="scientific">Clytia hemisphaerica</name>
    <dbReference type="NCBI Taxonomy" id="252671"/>
    <lineage>
        <taxon>Eukaryota</taxon>
        <taxon>Metazoa</taxon>
        <taxon>Cnidaria</taxon>
        <taxon>Hydrozoa</taxon>
        <taxon>Hydroidolina</taxon>
        <taxon>Leptothecata</taxon>
        <taxon>Obeliida</taxon>
        <taxon>Clytiidae</taxon>
        <taxon>Clytia</taxon>
    </lineage>
</organism>
<dbReference type="Proteomes" id="UP000594262">
    <property type="component" value="Unplaced"/>
</dbReference>
<evidence type="ECO:0000256" key="5">
    <source>
        <dbReference type="PROSITE-ProRule" id="PRU00152"/>
    </source>
</evidence>
<accession>A0A7M5X3H2</accession>
<dbReference type="PROSITE" id="PS50095">
    <property type="entry name" value="PLAT"/>
    <property type="match status" value="1"/>
</dbReference>
<dbReference type="GeneID" id="136824291"/>
<dbReference type="PROSITE" id="PS51393">
    <property type="entry name" value="LIPOXYGENASE_3"/>
    <property type="match status" value="1"/>
</dbReference>
<dbReference type="RefSeq" id="XP_066936556.1">
    <property type="nucleotide sequence ID" value="XM_067080455.1"/>
</dbReference>
<dbReference type="Gene3D" id="3.10.450.60">
    <property type="match status" value="1"/>
</dbReference>
<keyword evidence="3" id="KW-0560">Oxidoreductase</keyword>
<dbReference type="SUPFAM" id="SSF48484">
    <property type="entry name" value="Lipoxigenase"/>
    <property type="match status" value="1"/>
</dbReference>
<proteinExistence type="predicted"/>
<keyword evidence="2" id="KW-0223">Dioxygenase</keyword>
<evidence type="ECO:0008006" key="10">
    <source>
        <dbReference type="Google" id="ProtNLM"/>
    </source>
</evidence>
<dbReference type="Pfam" id="PF01477">
    <property type="entry name" value="PLAT"/>
    <property type="match status" value="1"/>
</dbReference>
<dbReference type="InterPro" id="IPR036226">
    <property type="entry name" value="LipOase_C_sf"/>
</dbReference>
<evidence type="ECO:0000256" key="3">
    <source>
        <dbReference type="ARBA" id="ARBA00023002"/>
    </source>
</evidence>
<dbReference type="GO" id="GO:0016702">
    <property type="term" value="F:oxidoreductase activity, acting on single donors with incorporation of molecular oxygen, incorporation of two atoms of oxygen"/>
    <property type="evidence" value="ECO:0007669"/>
    <property type="project" value="InterPro"/>
</dbReference>
<name>A0A7M5X3H2_9CNID</name>
<evidence type="ECO:0000256" key="1">
    <source>
        <dbReference type="ARBA" id="ARBA00022723"/>
    </source>
</evidence>
<dbReference type="InterPro" id="IPR013819">
    <property type="entry name" value="LipOase_C"/>
</dbReference>
<dbReference type="InterPro" id="IPR001024">
    <property type="entry name" value="PLAT/LH2_dom"/>
</dbReference>
<feature type="domain" description="Lipoxygenase" evidence="7">
    <location>
        <begin position="133"/>
        <end position="686"/>
    </location>
</feature>
<comment type="caution">
    <text evidence="5">Lacks conserved residue(s) required for the propagation of feature annotation.</text>
</comment>
<dbReference type="GO" id="GO:0046872">
    <property type="term" value="F:metal ion binding"/>
    <property type="evidence" value="ECO:0007669"/>
    <property type="project" value="UniProtKB-KW"/>
</dbReference>
<keyword evidence="1" id="KW-0479">Metal-binding</keyword>
<feature type="domain" description="PLAT" evidence="6">
    <location>
        <begin position="15"/>
        <end position="136"/>
    </location>
</feature>
<dbReference type="PANTHER" id="PTHR11771">
    <property type="entry name" value="LIPOXYGENASE"/>
    <property type="match status" value="1"/>
</dbReference>
<dbReference type="AlphaFoldDB" id="A0A7M5X3H2"/>
<evidence type="ECO:0000313" key="9">
    <source>
        <dbReference type="Proteomes" id="UP000594262"/>
    </source>
</evidence>
<evidence type="ECO:0000313" key="8">
    <source>
        <dbReference type="EnsemblMetazoa" id="CLYHEMP016947.1"/>
    </source>
</evidence>
<dbReference type="OrthoDB" id="407298at2759"/>
<dbReference type="InterPro" id="IPR000907">
    <property type="entry name" value="LipOase"/>
</dbReference>
<dbReference type="EnsemblMetazoa" id="CLYHEMT016947.1">
    <property type="protein sequence ID" value="CLYHEMP016947.1"/>
    <property type="gene ID" value="CLYHEMG016947"/>
</dbReference>
<evidence type="ECO:0000259" key="7">
    <source>
        <dbReference type="PROSITE" id="PS51393"/>
    </source>
</evidence>
<evidence type="ECO:0000259" key="6">
    <source>
        <dbReference type="PROSITE" id="PS50095"/>
    </source>
</evidence>
<evidence type="ECO:0000256" key="2">
    <source>
        <dbReference type="ARBA" id="ARBA00022964"/>
    </source>
</evidence>
<keyword evidence="4" id="KW-0443">Lipid metabolism</keyword>
<keyword evidence="9" id="KW-1185">Reference proteome</keyword>